<accession>A0A0E0ET99</accession>
<feature type="region of interest" description="Disordered" evidence="1">
    <location>
        <begin position="1"/>
        <end position="32"/>
    </location>
</feature>
<feature type="compositionally biased region" description="Low complexity" evidence="1">
    <location>
        <begin position="1"/>
        <end position="27"/>
    </location>
</feature>
<feature type="compositionally biased region" description="Basic and acidic residues" evidence="1">
    <location>
        <begin position="55"/>
        <end position="83"/>
    </location>
</feature>
<name>A0A0E0ET99_9ORYZ</name>
<evidence type="ECO:0000313" key="3">
    <source>
        <dbReference type="Proteomes" id="UP000008021"/>
    </source>
</evidence>
<reference evidence="2" key="1">
    <citation type="submission" date="2015-04" db="UniProtKB">
        <authorList>
            <consortium name="EnsemblPlants"/>
        </authorList>
    </citation>
    <scope>IDENTIFICATION</scope>
</reference>
<dbReference type="EnsemblPlants" id="OMERI09G10900.1">
    <property type="protein sequence ID" value="OMERI09G10900.1"/>
    <property type="gene ID" value="OMERI09G10900"/>
</dbReference>
<keyword evidence="3" id="KW-1185">Reference proteome</keyword>
<organism evidence="2">
    <name type="scientific">Oryza meridionalis</name>
    <dbReference type="NCBI Taxonomy" id="40149"/>
    <lineage>
        <taxon>Eukaryota</taxon>
        <taxon>Viridiplantae</taxon>
        <taxon>Streptophyta</taxon>
        <taxon>Embryophyta</taxon>
        <taxon>Tracheophyta</taxon>
        <taxon>Spermatophyta</taxon>
        <taxon>Magnoliopsida</taxon>
        <taxon>Liliopsida</taxon>
        <taxon>Poales</taxon>
        <taxon>Poaceae</taxon>
        <taxon>BOP clade</taxon>
        <taxon>Oryzoideae</taxon>
        <taxon>Oryzeae</taxon>
        <taxon>Oryzinae</taxon>
        <taxon>Oryza</taxon>
    </lineage>
</organism>
<evidence type="ECO:0000313" key="2">
    <source>
        <dbReference type="EnsemblPlants" id="OMERI09G10900.1"/>
    </source>
</evidence>
<proteinExistence type="predicted"/>
<dbReference type="Gramene" id="OMERI09G10900.1">
    <property type="protein sequence ID" value="OMERI09G10900.1"/>
    <property type="gene ID" value="OMERI09G10900"/>
</dbReference>
<dbReference type="AlphaFoldDB" id="A0A0E0ET99"/>
<dbReference type="HOGENOM" id="CLU_2175047_0_0_1"/>
<evidence type="ECO:0000256" key="1">
    <source>
        <dbReference type="SAM" id="MobiDB-lite"/>
    </source>
</evidence>
<dbReference type="Proteomes" id="UP000008021">
    <property type="component" value="Chromosome 9"/>
</dbReference>
<sequence>MAMLVDAGAAGAEPAAAPGAGAVADAGGADEHRAAAAAAAARAAAAALVADGGEDDPRHDGQPQDDGAVDRLPAEPALRRAHELHRPTCAHLRRRAHLSLGSLFCGEVVR</sequence>
<reference evidence="2" key="2">
    <citation type="submission" date="2018-05" db="EMBL/GenBank/DDBJ databases">
        <title>OmerRS3 (Oryza meridionalis Reference Sequence Version 3).</title>
        <authorList>
            <person name="Zhang J."/>
            <person name="Kudrna D."/>
            <person name="Lee S."/>
            <person name="Talag J."/>
            <person name="Welchert J."/>
            <person name="Wing R.A."/>
        </authorList>
    </citation>
    <scope>NUCLEOTIDE SEQUENCE [LARGE SCALE GENOMIC DNA]</scope>
    <source>
        <strain evidence="2">cv. OR44</strain>
    </source>
</reference>
<protein>
    <submittedName>
        <fullName evidence="2">Uncharacterized protein</fullName>
    </submittedName>
</protein>
<feature type="region of interest" description="Disordered" evidence="1">
    <location>
        <begin position="46"/>
        <end position="83"/>
    </location>
</feature>